<feature type="transmembrane region" description="Helical" evidence="6">
    <location>
        <begin position="78"/>
        <end position="100"/>
    </location>
</feature>
<dbReference type="Pfam" id="PF01925">
    <property type="entry name" value="TauE"/>
    <property type="match status" value="1"/>
</dbReference>
<dbReference type="GO" id="GO:0005886">
    <property type="term" value="C:plasma membrane"/>
    <property type="evidence" value="ECO:0007669"/>
    <property type="project" value="UniProtKB-SubCell"/>
</dbReference>
<dbReference type="RefSeq" id="WP_014614871.1">
    <property type="nucleotide sequence ID" value="NZ_AP019372.1"/>
</dbReference>
<name>A0A166NZA1_STAPS</name>
<dbReference type="PANTHER" id="PTHR43701">
    <property type="entry name" value="MEMBRANE TRANSPORTER PROTEIN MJ0441-RELATED"/>
    <property type="match status" value="1"/>
</dbReference>
<evidence type="ECO:0000313" key="14">
    <source>
        <dbReference type="Proteomes" id="UP000256409"/>
    </source>
</evidence>
<evidence type="ECO:0000256" key="6">
    <source>
        <dbReference type="RuleBase" id="RU363041"/>
    </source>
</evidence>
<comment type="subcellular location">
    <subcellularLocation>
        <location evidence="6">Cell membrane</location>
        <topology evidence="6">Multi-pass membrane protein</topology>
    </subcellularLocation>
    <subcellularLocation>
        <location evidence="1">Membrane</location>
        <topology evidence="1">Multi-pass membrane protein</topology>
    </subcellularLocation>
</comment>
<protein>
    <recommendedName>
        <fullName evidence="6">Probable membrane transporter protein</fullName>
    </recommendedName>
</protein>
<dbReference type="EMBL" id="CP066884">
    <property type="protein sequence ID" value="QQM98025.1"/>
    <property type="molecule type" value="Genomic_DNA"/>
</dbReference>
<keyword evidence="5 6" id="KW-0472">Membrane</keyword>
<gene>
    <name evidence="8" type="ORF">DD902_03855</name>
    <name evidence="9" type="ORF">DD924_04635</name>
    <name evidence="11" type="ORF">DV961_08795</name>
    <name evidence="7" type="ORF">EGV54_12175</name>
    <name evidence="10" type="ORF">JGZ15_11520</name>
</gene>
<feature type="transmembrane region" description="Helical" evidence="6">
    <location>
        <begin position="137"/>
        <end position="169"/>
    </location>
</feature>
<dbReference type="AlphaFoldDB" id="A0A166NZA1"/>
<reference evidence="7 16" key="4">
    <citation type="submission" date="2018-11" db="EMBL/GenBank/DDBJ databases">
        <authorList>
            <consortium name="Veterinary Laboratory Investigation and Response Network"/>
        </authorList>
    </citation>
    <scope>NUCLEOTIDE SEQUENCE [LARGE SCALE GENOMIC DNA]</scope>
    <source>
        <strain evidence="7 16">SPSE-18-VL-LA-PA-Ryan-0021</strain>
    </source>
</reference>
<dbReference type="GeneID" id="93824218"/>
<dbReference type="EMBL" id="QEIV01000374">
    <property type="protein sequence ID" value="PWZ99075.1"/>
    <property type="molecule type" value="Genomic_DNA"/>
</dbReference>
<evidence type="ECO:0000256" key="3">
    <source>
        <dbReference type="ARBA" id="ARBA00022692"/>
    </source>
</evidence>
<dbReference type="Proteomes" id="UP000256409">
    <property type="component" value="Unassembled WGS sequence"/>
</dbReference>
<reference evidence="12 13" key="1">
    <citation type="journal article" date="2018" name="Vet. Microbiol.">
        <title>Clonal diversity and geographic distribution of methicillin-resistant Staphylococcus pseudintermedius from Australian animals: Discovery of novel sequence types.</title>
        <authorList>
            <person name="Worthing K.A."/>
            <person name="Abraham S."/>
            <person name="Coombs G.W."/>
            <person name="Pang S."/>
            <person name="Saputra S."/>
            <person name="Jordan D."/>
            <person name="Trott D.J."/>
            <person name="Norris J.M."/>
        </authorList>
    </citation>
    <scope>NUCLEOTIDE SEQUENCE [LARGE SCALE GENOMIC DNA]</scope>
    <source>
        <strain evidence="8 13">ST525 1</strain>
        <strain evidence="9 12">ST71 3</strain>
    </source>
</reference>
<evidence type="ECO:0000256" key="1">
    <source>
        <dbReference type="ARBA" id="ARBA00004141"/>
    </source>
</evidence>
<dbReference type="Proteomes" id="UP000600220">
    <property type="component" value="Unassembled WGS sequence"/>
</dbReference>
<evidence type="ECO:0000256" key="2">
    <source>
        <dbReference type="ARBA" id="ARBA00009142"/>
    </source>
</evidence>
<dbReference type="InterPro" id="IPR051598">
    <property type="entry name" value="TSUP/Inactive_protease-like"/>
</dbReference>
<sequence>MLYIFLSLLGIIGGILSGMVGIGGAIIIYPALLIIPPMLGLPSYNAYIASGLTSAQVFFSTLSSSIRARQTPDFSLKLILWMGSSMLIGSALGATIAEVLTERFVNSVYVVIAILALVLIMIKIKPQTEANLKFSKVVLLLTGLVIGAISGVIGAGGAFIIIPVLLVFFKIPMHTVVANSVVIAFISSIGAFMFKLFQGYIPLGDALFLVVGSMLFAPLGLKIGRQMPEYVQKVLVALLIIVSILNLIF</sequence>
<dbReference type="eggNOG" id="COG0730">
    <property type="taxonomic scope" value="Bacteria"/>
</dbReference>
<feature type="transmembrane region" description="Helical" evidence="6">
    <location>
        <begin position="175"/>
        <end position="194"/>
    </location>
</feature>
<reference evidence="14" key="3">
    <citation type="journal article" date="2018" name="Vet. Microbiol.">
        <title>Molecular epidemiology of methicillin-resistant staphylococci amongst veterinary personnel, personnel-owned pets, patients and the hospital environment of two companion animal veterinary hospitals.</title>
        <authorList>
            <person name="Worthing K.A."/>
            <person name="Brown J."/>
            <person name="Gerber L."/>
            <person name="Abraham S."/>
            <person name="Trott D."/>
            <person name="Norris J.M."/>
        </authorList>
    </citation>
    <scope>NUCLEOTIDE SEQUENCE [LARGE SCALE GENOMIC DNA]</scope>
    <source>
        <strain evidence="14">ST496-2</strain>
    </source>
</reference>
<evidence type="ECO:0000313" key="8">
    <source>
        <dbReference type="EMBL" id="PWZ76063.1"/>
    </source>
</evidence>
<proteinExistence type="inferred from homology"/>
<dbReference type="STRING" id="937773.SPSINT_0087"/>
<reference evidence="11" key="2">
    <citation type="journal article" date="2018" name="Vet. Microbiol.">
        <title>Methicillin-resistant staphylococci amongst veterinary personnel, personnel-owned pets, patients and the hospital environment of two small animal veterinary hospitals.</title>
        <authorList>
            <person name="Worthing K.A."/>
            <person name="Brown J."/>
            <person name="Gerber L."/>
            <person name="Abraham S."/>
            <person name="Trott D."/>
            <person name="Norris J.M."/>
        </authorList>
    </citation>
    <scope>NUCLEOTIDE SEQUENCE</scope>
    <source>
        <strain evidence="11">ST496-2</strain>
    </source>
</reference>
<comment type="similarity">
    <text evidence="2 6">Belongs to the 4-toluene sulfonate uptake permease (TSUP) (TC 2.A.102) family.</text>
</comment>
<dbReference type="Proteomes" id="UP000246351">
    <property type="component" value="Unassembled WGS sequence"/>
</dbReference>
<evidence type="ECO:0000313" key="12">
    <source>
        <dbReference type="Proteomes" id="UP000246351"/>
    </source>
</evidence>
<feature type="transmembrane region" description="Helical" evidence="6">
    <location>
        <begin position="206"/>
        <end position="224"/>
    </location>
</feature>
<evidence type="ECO:0000313" key="10">
    <source>
        <dbReference type="EMBL" id="QQM98025.1"/>
    </source>
</evidence>
<dbReference type="InterPro" id="IPR002781">
    <property type="entry name" value="TM_pro_TauE-like"/>
</dbReference>
<keyword evidence="4 6" id="KW-1133">Transmembrane helix</keyword>
<evidence type="ECO:0000256" key="4">
    <source>
        <dbReference type="ARBA" id="ARBA00022989"/>
    </source>
</evidence>
<feature type="transmembrane region" description="Helical" evidence="6">
    <location>
        <begin position="7"/>
        <end position="32"/>
    </location>
</feature>
<keyword evidence="16" id="KW-1185">Reference proteome</keyword>
<accession>A0A166NZA1</accession>
<dbReference type="Proteomes" id="UP000595859">
    <property type="component" value="Chromosome"/>
</dbReference>
<evidence type="ECO:0000313" key="11">
    <source>
        <dbReference type="EMBL" id="REA80997.1"/>
    </source>
</evidence>
<evidence type="ECO:0000313" key="7">
    <source>
        <dbReference type="EMBL" id="EGQ4385807.1"/>
    </source>
</evidence>
<dbReference type="OrthoDB" id="9792581at2"/>
<organism evidence="8 13">
    <name type="scientific">Staphylococcus pseudintermedius</name>
    <dbReference type="NCBI Taxonomy" id="283734"/>
    <lineage>
        <taxon>Bacteria</taxon>
        <taxon>Bacillati</taxon>
        <taxon>Bacillota</taxon>
        <taxon>Bacilli</taxon>
        <taxon>Bacillales</taxon>
        <taxon>Staphylococcaceae</taxon>
        <taxon>Staphylococcus</taxon>
        <taxon>Staphylococcus intermedius group</taxon>
    </lineage>
</organism>
<dbReference type="Proteomes" id="UP000246800">
    <property type="component" value="Unassembled WGS sequence"/>
</dbReference>
<feature type="transmembrane region" description="Helical" evidence="6">
    <location>
        <begin position="230"/>
        <end position="248"/>
    </location>
</feature>
<dbReference type="EMBL" id="QQPC01000056">
    <property type="protein sequence ID" value="REA80997.1"/>
    <property type="molecule type" value="Genomic_DNA"/>
</dbReference>
<keyword evidence="3 6" id="KW-0812">Transmembrane</keyword>
<feature type="transmembrane region" description="Helical" evidence="6">
    <location>
        <begin position="106"/>
        <end position="125"/>
    </location>
</feature>
<reference evidence="10 15" key="5">
    <citation type="submission" date="2020-12" db="EMBL/GenBank/DDBJ databases">
        <title>Whole genome sequencing and de novo assembly of Staphylococcus pseudintermedius: a novel pangenome approach to unravel pathogenesis of canine pyoderma.</title>
        <authorList>
            <person name="Ferrer L."/>
            <person name="Perez D."/>
            <person name="Fonticoba R."/>
            <person name="Vines J."/>
            <person name="Fabregas N."/>
            <person name="Madronero S."/>
            <person name="Meroni G."/>
            <person name="Martino P."/>
            <person name="Martinez S."/>
            <person name="Cusco A."/>
            <person name="Migura L."/>
            <person name="Francino O."/>
        </authorList>
    </citation>
    <scope>NUCLEOTIDE SEQUENCE [LARGE SCALE GENOMIC DNA]</scope>
    <source>
        <strain evidence="10 15">HSP080</strain>
    </source>
</reference>
<evidence type="ECO:0000256" key="5">
    <source>
        <dbReference type="ARBA" id="ARBA00023136"/>
    </source>
</evidence>
<evidence type="ECO:0000313" key="13">
    <source>
        <dbReference type="Proteomes" id="UP000246800"/>
    </source>
</evidence>
<dbReference type="EMBL" id="AAXKXX010000025">
    <property type="protein sequence ID" value="EGQ4385807.1"/>
    <property type="molecule type" value="Genomic_DNA"/>
</dbReference>
<keyword evidence="6" id="KW-1003">Cell membrane</keyword>
<dbReference type="EMBL" id="QEIT01000019">
    <property type="protein sequence ID" value="PWZ76063.1"/>
    <property type="molecule type" value="Genomic_DNA"/>
</dbReference>
<evidence type="ECO:0000313" key="9">
    <source>
        <dbReference type="EMBL" id="PWZ99075.1"/>
    </source>
</evidence>
<dbReference type="PANTHER" id="PTHR43701:SF13">
    <property type="entry name" value="MEMBRANE TRANSPORTER PROTEIN YRKJ-RELATED"/>
    <property type="match status" value="1"/>
</dbReference>
<evidence type="ECO:0000313" key="16">
    <source>
        <dbReference type="Proteomes" id="UP000600220"/>
    </source>
</evidence>
<evidence type="ECO:0000313" key="15">
    <source>
        <dbReference type="Proteomes" id="UP000595859"/>
    </source>
</evidence>